<dbReference type="EMBL" id="DVMH01000021">
    <property type="protein sequence ID" value="HIU10374.1"/>
    <property type="molecule type" value="Genomic_DNA"/>
</dbReference>
<dbReference type="AlphaFoldDB" id="A0A9D1HJF5"/>
<proteinExistence type="predicted"/>
<gene>
    <name evidence="1" type="ORF">IAB00_03895</name>
</gene>
<organism evidence="1 2">
    <name type="scientific">Candidatus Avidehalobacter gallistercoris</name>
    <dbReference type="NCBI Taxonomy" id="2840694"/>
    <lineage>
        <taxon>Bacteria</taxon>
        <taxon>Bacillati</taxon>
        <taxon>Bacillota</taxon>
        <taxon>Clostridia</taxon>
        <taxon>Eubacteriales</taxon>
        <taxon>Peptococcaceae</taxon>
        <taxon>Peptococcaceae incertae sedis</taxon>
        <taxon>Candidatus Avidehalobacter</taxon>
    </lineage>
</organism>
<sequence length="190" mass="21429">MNITYLHGEPTPRKELEPFDVVQGSFHAQLYDINSLLDLPLANVRKLWKIMLSAAWENEKSIEQVRGWLPRAAENAAEDIRLAENALKDAKTAAAARHSENAAMGDGYWQKTVTDLKRMLKNAKAKRASASVIDNITRNLDSAIQHRDAPRLADRAVKDAQRRLTNCKARREKVQKLQAIFDDMAAKAKI</sequence>
<name>A0A9D1HJF5_9FIRM</name>
<reference evidence="1" key="1">
    <citation type="submission" date="2020-10" db="EMBL/GenBank/DDBJ databases">
        <authorList>
            <person name="Gilroy R."/>
        </authorList>
    </citation>
    <scope>NUCLEOTIDE SEQUENCE</scope>
    <source>
        <strain evidence="1">2830</strain>
    </source>
</reference>
<evidence type="ECO:0000313" key="2">
    <source>
        <dbReference type="Proteomes" id="UP000824124"/>
    </source>
</evidence>
<protein>
    <submittedName>
        <fullName evidence="1">Uncharacterized protein</fullName>
    </submittedName>
</protein>
<reference evidence="1" key="2">
    <citation type="journal article" date="2021" name="PeerJ">
        <title>Extensive microbial diversity within the chicken gut microbiome revealed by metagenomics and culture.</title>
        <authorList>
            <person name="Gilroy R."/>
            <person name="Ravi A."/>
            <person name="Getino M."/>
            <person name="Pursley I."/>
            <person name="Horton D.L."/>
            <person name="Alikhan N.F."/>
            <person name="Baker D."/>
            <person name="Gharbi K."/>
            <person name="Hall N."/>
            <person name="Watson M."/>
            <person name="Adriaenssens E.M."/>
            <person name="Foster-Nyarko E."/>
            <person name="Jarju S."/>
            <person name="Secka A."/>
            <person name="Antonio M."/>
            <person name="Oren A."/>
            <person name="Chaudhuri R.R."/>
            <person name="La Ragione R."/>
            <person name="Hildebrand F."/>
            <person name="Pallen M.J."/>
        </authorList>
    </citation>
    <scope>NUCLEOTIDE SEQUENCE</scope>
    <source>
        <strain evidence="1">2830</strain>
    </source>
</reference>
<evidence type="ECO:0000313" key="1">
    <source>
        <dbReference type="EMBL" id="HIU10374.1"/>
    </source>
</evidence>
<dbReference type="Proteomes" id="UP000824124">
    <property type="component" value="Unassembled WGS sequence"/>
</dbReference>
<comment type="caution">
    <text evidence="1">The sequence shown here is derived from an EMBL/GenBank/DDBJ whole genome shotgun (WGS) entry which is preliminary data.</text>
</comment>
<accession>A0A9D1HJF5</accession>